<dbReference type="PRINTS" id="PR00950">
    <property type="entry name" value="TYPE3IMSPROT"/>
</dbReference>
<dbReference type="SUPFAM" id="SSF160544">
    <property type="entry name" value="EscU C-terminal domain-like"/>
    <property type="match status" value="1"/>
</dbReference>
<protein>
    <submittedName>
        <fullName evidence="9">Yop proteins translocation protein U</fullName>
    </submittedName>
</protein>
<dbReference type="Gene3D" id="3.40.1690.10">
    <property type="entry name" value="secretion proteins EscU"/>
    <property type="match status" value="1"/>
</dbReference>
<keyword evidence="4 8" id="KW-0812">Transmembrane</keyword>
<keyword evidence="7 8" id="KW-0472">Membrane</keyword>
<dbReference type="InterPro" id="IPR006307">
    <property type="entry name" value="BsaZ-like"/>
</dbReference>
<keyword evidence="10" id="KW-1185">Reference proteome</keyword>
<keyword evidence="6" id="KW-0843">Virulence</keyword>
<evidence type="ECO:0000256" key="5">
    <source>
        <dbReference type="ARBA" id="ARBA00022989"/>
    </source>
</evidence>
<evidence type="ECO:0000256" key="7">
    <source>
        <dbReference type="ARBA" id="ARBA00023136"/>
    </source>
</evidence>
<proteinExistence type="inferred from homology"/>
<name>A0A128FHQ7_9GAMM</name>
<evidence type="ECO:0000313" key="9">
    <source>
        <dbReference type="EMBL" id="CZF86328.1"/>
    </source>
</evidence>
<dbReference type="InterPro" id="IPR006135">
    <property type="entry name" value="T3SS_substrate_exporter"/>
</dbReference>
<dbReference type="GO" id="GO:0009306">
    <property type="term" value="P:protein secretion"/>
    <property type="evidence" value="ECO:0007669"/>
    <property type="project" value="InterPro"/>
</dbReference>
<feature type="transmembrane region" description="Helical" evidence="8">
    <location>
        <begin position="84"/>
        <end position="110"/>
    </location>
</feature>
<evidence type="ECO:0000256" key="4">
    <source>
        <dbReference type="ARBA" id="ARBA00022692"/>
    </source>
</evidence>
<gene>
    <name evidence="9" type="primary">yscU</name>
    <name evidence="9" type="ORF">GMA8713_04362</name>
</gene>
<dbReference type="GO" id="GO:0005886">
    <property type="term" value="C:plasma membrane"/>
    <property type="evidence" value="ECO:0007669"/>
    <property type="project" value="UniProtKB-SubCell"/>
</dbReference>
<dbReference type="OrthoDB" id="9807950at2"/>
<organism evidence="9 10">
    <name type="scientific">Grimontia marina</name>
    <dbReference type="NCBI Taxonomy" id="646534"/>
    <lineage>
        <taxon>Bacteria</taxon>
        <taxon>Pseudomonadati</taxon>
        <taxon>Pseudomonadota</taxon>
        <taxon>Gammaproteobacteria</taxon>
        <taxon>Vibrionales</taxon>
        <taxon>Vibrionaceae</taxon>
        <taxon>Grimontia</taxon>
    </lineage>
</organism>
<dbReference type="PANTHER" id="PTHR30531:SF14">
    <property type="entry name" value="SURFACE PRESENTATION OF ANTIGENS PROTEIN SPAS"/>
    <property type="match status" value="1"/>
</dbReference>
<dbReference type="AlphaFoldDB" id="A0A128FHQ7"/>
<evidence type="ECO:0000256" key="8">
    <source>
        <dbReference type="SAM" id="Phobius"/>
    </source>
</evidence>
<evidence type="ECO:0000256" key="3">
    <source>
        <dbReference type="ARBA" id="ARBA00022475"/>
    </source>
</evidence>
<evidence type="ECO:0000256" key="6">
    <source>
        <dbReference type="ARBA" id="ARBA00023026"/>
    </source>
</evidence>
<feature type="transmembrane region" description="Helical" evidence="8">
    <location>
        <begin position="29"/>
        <end position="50"/>
    </location>
</feature>
<dbReference type="NCBIfam" id="TIGR01404">
    <property type="entry name" value="FlhB_rel_III"/>
    <property type="match status" value="1"/>
</dbReference>
<evidence type="ECO:0000256" key="1">
    <source>
        <dbReference type="ARBA" id="ARBA00004651"/>
    </source>
</evidence>
<keyword evidence="5 8" id="KW-1133">Transmembrane helix</keyword>
<sequence length="352" mass="39060">MSGEKTELPTPKKLRDTRQKGQVAKSQEIVSSALILALIAVLFAFADYYMSHISALLLLPSELAYQGFQDALIDVAIAIAKEMVYLLAPILVVAALIAIMSNMGQFGLLFSGESVKPDIKKINPVEGAKRIFSLKSIIEFIKSILKVSLLSCIIWVTLRGNLNTLLQIPTCGLECVPTITGVLVKQLMMISSVGFIVIAAADYAYQKFDHTKQLKMTKDEVKREYKEMEGSPEIKSKRRQLHQELQASNQRDNVKRSNVLVTNPTHIAIGLYYKKGETPLPVITFKETDAMAKRMIAIAHEEGIPVMQKVPLARALFADGQLNQYIPGDLIEATAEILRWVASLEQSEESQV</sequence>
<dbReference type="EMBL" id="FIZY01000060">
    <property type="protein sequence ID" value="CZF86328.1"/>
    <property type="molecule type" value="Genomic_DNA"/>
</dbReference>
<dbReference type="PANTHER" id="PTHR30531">
    <property type="entry name" value="FLAGELLAR BIOSYNTHETIC PROTEIN FLHB"/>
    <property type="match status" value="1"/>
</dbReference>
<dbReference type="RefSeq" id="WP_062714152.1">
    <property type="nucleotide sequence ID" value="NZ_CAWRCI010000060.1"/>
</dbReference>
<evidence type="ECO:0000313" key="10">
    <source>
        <dbReference type="Proteomes" id="UP000073601"/>
    </source>
</evidence>
<comment type="similarity">
    <text evidence="2">Belongs to the type III secretion exporter family.</text>
</comment>
<accession>A0A128FHQ7</accession>
<evidence type="ECO:0000256" key="2">
    <source>
        <dbReference type="ARBA" id="ARBA00010690"/>
    </source>
</evidence>
<dbReference type="Proteomes" id="UP000073601">
    <property type="component" value="Unassembled WGS sequence"/>
</dbReference>
<comment type="subcellular location">
    <subcellularLocation>
        <location evidence="1">Cell membrane</location>
        <topology evidence="1">Multi-pass membrane protein</topology>
    </subcellularLocation>
</comment>
<dbReference type="Pfam" id="PF01312">
    <property type="entry name" value="Bac_export_2"/>
    <property type="match status" value="1"/>
</dbReference>
<dbReference type="InterPro" id="IPR029025">
    <property type="entry name" value="T3SS_substrate_exporter_C"/>
</dbReference>
<keyword evidence="3" id="KW-1003">Cell membrane</keyword>
<feature type="transmembrane region" description="Helical" evidence="8">
    <location>
        <begin position="187"/>
        <end position="205"/>
    </location>
</feature>
<reference evidence="10" key="1">
    <citation type="submission" date="2016-02" db="EMBL/GenBank/DDBJ databases">
        <authorList>
            <person name="Rodrigo-Torres Lidia"/>
            <person name="Arahal R.David."/>
        </authorList>
    </citation>
    <scope>NUCLEOTIDE SEQUENCE [LARGE SCALE GENOMIC DNA]</scope>
    <source>
        <strain evidence="10">CECT 8713</strain>
    </source>
</reference>
<feature type="transmembrane region" description="Helical" evidence="8">
    <location>
        <begin position="140"/>
        <end position="158"/>
    </location>
</feature>